<reference evidence="2" key="2">
    <citation type="submission" date="2023-04" db="EMBL/GenBank/DDBJ databases">
        <authorList>
            <person name="Bruccoleri R.E."/>
            <person name="Oakeley E.J."/>
            <person name="Faust A.-M."/>
            <person name="Dessus-Babus S."/>
            <person name="Altorfer M."/>
            <person name="Burckhardt D."/>
            <person name="Oertli M."/>
            <person name="Naumann U."/>
            <person name="Petersen F."/>
            <person name="Wong J."/>
        </authorList>
    </citation>
    <scope>NUCLEOTIDE SEQUENCE</scope>
    <source>
        <strain evidence="2">GSM-AAB239-AS_SAM_17_03QT</strain>
        <tissue evidence="2">Leaf</tissue>
    </source>
</reference>
<reference evidence="2" key="1">
    <citation type="journal article" date="2023" name="GigaByte">
        <title>Genome assembly of the bearded iris, Iris pallida Lam.</title>
        <authorList>
            <person name="Bruccoleri R.E."/>
            <person name="Oakeley E.J."/>
            <person name="Faust A.M.E."/>
            <person name="Altorfer M."/>
            <person name="Dessus-Babus S."/>
            <person name="Burckhardt D."/>
            <person name="Oertli M."/>
            <person name="Naumann U."/>
            <person name="Petersen F."/>
            <person name="Wong J."/>
        </authorList>
    </citation>
    <scope>NUCLEOTIDE SEQUENCE</scope>
    <source>
        <strain evidence="2">GSM-AAB239-AS_SAM_17_03QT</strain>
    </source>
</reference>
<proteinExistence type="predicted"/>
<dbReference type="Proteomes" id="UP001140949">
    <property type="component" value="Unassembled WGS sequence"/>
</dbReference>
<evidence type="ECO:0000313" key="3">
    <source>
        <dbReference type="Proteomes" id="UP001140949"/>
    </source>
</evidence>
<gene>
    <name evidence="2" type="ORF">M6B38_287510</name>
</gene>
<evidence type="ECO:0000259" key="1">
    <source>
        <dbReference type="Pfam" id="PF25349"/>
    </source>
</evidence>
<organism evidence="2 3">
    <name type="scientific">Iris pallida</name>
    <name type="common">Sweet iris</name>
    <dbReference type="NCBI Taxonomy" id="29817"/>
    <lineage>
        <taxon>Eukaryota</taxon>
        <taxon>Viridiplantae</taxon>
        <taxon>Streptophyta</taxon>
        <taxon>Embryophyta</taxon>
        <taxon>Tracheophyta</taxon>
        <taxon>Spermatophyta</taxon>
        <taxon>Magnoliopsida</taxon>
        <taxon>Liliopsida</taxon>
        <taxon>Asparagales</taxon>
        <taxon>Iridaceae</taxon>
        <taxon>Iridoideae</taxon>
        <taxon>Irideae</taxon>
        <taxon>Iris</taxon>
    </lineage>
</organism>
<accession>A0AAX6HXV2</accession>
<sequence length="161" mass="17725">MAGAASADPCPTREKAEWEADYSRFFNFPRPSPTATGILHPLPKGKRRSRGTWLSAATPAAVRVARPRSGGGHAVLSVSVLGVVVEEHFVSKLHFSWPQVSCVPQCPVRGIRAVFLSYRNCSGQANSEIRGALPYKLLCRNIHKLCEGMFTRRNGYCTPRM</sequence>
<protein>
    <submittedName>
        <fullName evidence="2">Protein POOR HOMOLOGOUS SYNAPSIS 1</fullName>
    </submittedName>
</protein>
<evidence type="ECO:0000313" key="2">
    <source>
        <dbReference type="EMBL" id="KAJ6845551.1"/>
    </source>
</evidence>
<keyword evidence="3" id="KW-1185">Reference proteome</keyword>
<feature type="domain" description="Poor homologous synapsis 1 PH" evidence="1">
    <location>
        <begin position="17"/>
        <end position="124"/>
    </location>
</feature>
<comment type="caution">
    <text evidence="2">The sequence shown here is derived from an EMBL/GenBank/DDBJ whole genome shotgun (WGS) entry which is preliminary data.</text>
</comment>
<dbReference type="EMBL" id="JANAVB010006199">
    <property type="protein sequence ID" value="KAJ6845551.1"/>
    <property type="molecule type" value="Genomic_DNA"/>
</dbReference>
<name>A0AAX6HXV2_IRIPA</name>
<dbReference type="Pfam" id="PF25349">
    <property type="entry name" value="PH_PHS1"/>
    <property type="match status" value="1"/>
</dbReference>
<dbReference type="InterPro" id="IPR057619">
    <property type="entry name" value="PH_PHS1"/>
</dbReference>
<dbReference type="AlphaFoldDB" id="A0AAX6HXV2"/>